<feature type="non-terminal residue" evidence="1">
    <location>
        <position position="1"/>
    </location>
</feature>
<dbReference type="Gramene" id="TVU37404">
    <property type="protein sequence ID" value="TVU37404"/>
    <property type="gene ID" value="EJB05_10716"/>
</dbReference>
<name>A0A5J9VPM0_9POAL</name>
<organism evidence="1 2">
    <name type="scientific">Eragrostis curvula</name>
    <name type="common">weeping love grass</name>
    <dbReference type="NCBI Taxonomy" id="38414"/>
    <lineage>
        <taxon>Eukaryota</taxon>
        <taxon>Viridiplantae</taxon>
        <taxon>Streptophyta</taxon>
        <taxon>Embryophyta</taxon>
        <taxon>Tracheophyta</taxon>
        <taxon>Spermatophyta</taxon>
        <taxon>Magnoliopsida</taxon>
        <taxon>Liliopsida</taxon>
        <taxon>Poales</taxon>
        <taxon>Poaceae</taxon>
        <taxon>PACMAD clade</taxon>
        <taxon>Chloridoideae</taxon>
        <taxon>Eragrostideae</taxon>
        <taxon>Eragrostidinae</taxon>
        <taxon>Eragrostis</taxon>
    </lineage>
</organism>
<evidence type="ECO:0000313" key="1">
    <source>
        <dbReference type="EMBL" id="TVU37404.1"/>
    </source>
</evidence>
<keyword evidence="2" id="KW-1185">Reference proteome</keyword>
<comment type="caution">
    <text evidence="1">The sequence shown here is derived from an EMBL/GenBank/DDBJ whole genome shotgun (WGS) entry which is preliminary data.</text>
</comment>
<proteinExistence type="predicted"/>
<dbReference type="AlphaFoldDB" id="A0A5J9VPM0"/>
<gene>
    <name evidence="1" type="ORF">EJB05_10716</name>
</gene>
<dbReference type="EMBL" id="RWGY01000007">
    <property type="protein sequence ID" value="TVU37404.1"/>
    <property type="molecule type" value="Genomic_DNA"/>
</dbReference>
<sequence length="125" mass="13824">MLPFDLMLPPRFNILLGAAFNAFLSNPSPFFDGNHSSKFTSPKYILGQVSPFVQHCPFVLASRSVPLASRWPHGAVVGSPSVRIPSGVLRWPRTTALPALIRCRQQTVIAMAPRMDREVQQSQPV</sequence>
<accession>A0A5J9VPM0</accession>
<evidence type="ECO:0000313" key="2">
    <source>
        <dbReference type="Proteomes" id="UP000324897"/>
    </source>
</evidence>
<reference evidence="1 2" key="1">
    <citation type="journal article" date="2019" name="Sci. Rep.">
        <title>A high-quality genome of Eragrostis curvula grass provides insights into Poaceae evolution and supports new strategies to enhance forage quality.</title>
        <authorList>
            <person name="Carballo J."/>
            <person name="Santos B.A.C.M."/>
            <person name="Zappacosta D."/>
            <person name="Garbus I."/>
            <person name="Selva J.P."/>
            <person name="Gallo C.A."/>
            <person name="Diaz A."/>
            <person name="Albertini E."/>
            <person name="Caccamo M."/>
            <person name="Echenique V."/>
        </authorList>
    </citation>
    <scope>NUCLEOTIDE SEQUENCE [LARGE SCALE GENOMIC DNA]</scope>
    <source>
        <strain evidence="2">cv. Victoria</strain>
        <tissue evidence="1">Leaf</tissue>
    </source>
</reference>
<protein>
    <submittedName>
        <fullName evidence="1">Uncharacterized protein</fullName>
    </submittedName>
</protein>
<dbReference type="Proteomes" id="UP000324897">
    <property type="component" value="Chromosome 4"/>
</dbReference>